<dbReference type="Pfam" id="PF01108">
    <property type="entry name" value="Tissue_fac"/>
    <property type="match status" value="1"/>
</dbReference>
<dbReference type="OMA" id="YCINTTV"/>
<reference evidence="26" key="1">
    <citation type="submission" date="2011-03" db="EMBL/GenBank/DDBJ databases">
        <title>Version 3 of the genome sequence of Otolemur garnettii (Bushbaby).</title>
        <authorList>
            <consortium name="The Broad Institute Genome Sequencing Platform"/>
            <person name="Di Palma F."/>
            <person name="Johnson J."/>
            <person name="Lander E.S."/>
            <person name="Lindblad-Toh K."/>
            <person name="Jaffe D.B."/>
            <person name="Gnerre S."/>
            <person name="MacCallum I."/>
            <person name="Przybylski D."/>
            <person name="Ribeiro F.J."/>
            <person name="Burton J.N."/>
            <person name="Walker B.J."/>
            <person name="Sharpe T."/>
            <person name="Hall G."/>
        </authorList>
    </citation>
    <scope>NUCLEOTIDE SEQUENCE [LARGE SCALE GENOMIC DNA]</scope>
</reference>
<dbReference type="EMBL" id="AAQR03132218">
    <property type="status" value="NOT_ANNOTATED_CDS"/>
    <property type="molecule type" value="Genomic_DNA"/>
</dbReference>
<evidence type="ECO:0000256" key="9">
    <source>
        <dbReference type="ARBA" id="ARBA00022729"/>
    </source>
</evidence>
<dbReference type="GO" id="GO:1901857">
    <property type="term" value="P:positive regulation of cellular respiration"/>
    <property type="evidence" value="ECO:0007669"/>
    <property type="project" value="Ensembl"/>
</dbReference>
<dbReference type="GeneTree" id="ENSGT00940000158406"/>
<dbReference type="InterPro" id="IPR013783">
    <property type="entry name" value="Ig-like_fold"/>
</dbReference>
<evidence type="ECO:0000256" key="8">
    <source>
        <dbReference type="ARBA" id="ARBA00022692"/>
    </source>
</evidence>
<keyword evidence="13 22" id="KW-1133">Transmembrane helix</keyword>
<evidence type="ECO:0000256" key="7">
    <source>
        <dbReference type="ARBA" id="ARBA00022553"/>
    </source>
</evidence>
<dbReference type="AlphaFoldDB" id="H0XCF1"/>
<keyword evidence="7" id="KW-0597">Phosphoprotein</keyword>
<evidence type="ECO:0000256" key="3">
    <source>
        <dbReference type="ARBA" id="ARBA00004603"/>
    </source>
</evidence>
<dbReference type="GO" id="GO:0043235">
    <property type="term" value="C:receptor complex"/>
    <property type="evidence" value="ECO:0007669"/>
    <property type="project" value="Ensembl"/>
</dbReference>
<keyword evidence="18" id="KW-0325">Glycoprotein</keyword>
<keyword evidence="19" id="KW-0458">Lysosome</keyword>
<dbReference type="SUPFAM" id="SSF49265">
    <property type="entry name" value="Fibronectin type III"/>
    <property type="match status" value="4"/>
</dbReference>
<keyword evidence="12" id="KW-0832">Ubl conjugation</keyword>
<keyword evidence="17" id="KW-0675">Receptor</keyword>
<keyword evidence="26" id="KW-1185">Reference proteome</keyword>
<evidence type="ECO:0000256" key="11">
    <source>
        <dbReference type="ARBA" id="ARBA00022753"/>
    </source>
</evidence>
<keyword evidence="8 22" id="KW-0812">Transmembrane</keyword>
<evidence type="ECO:0000256" key="18">
    <source>
        <dbReference type="ARBA" id="ARBA00023180"/>
    </source>
</evidence>
<evidence type="ECO:0000313" key="25">
    <source>
        <dbReference type="Ensembl" id="ENSOGAP00000013457.2"/>
    </source>
</evidence>
<dbReference type="GO" id="GO:0007259">
    <property type="term" value="P:cell surface receptor signaling pathway via JAK-STAT"/>
    <property type="evidence" value="ECO:0007669"/>
    <property type="project" value="Ensembl"/>
</dbReference>
<dbReference type="GO" id="GO:0006357">
    <property type="term" value="P:regulation of transcription by RNA polymerase II"/>
    <property type="evidence" value="ECO:0007669"/>
    <property type="project" value="Ensembl"/>
</dbReference>
<evidence type="ECO:0000259" key="23">
    <source>
        <dbReference type="Pfam" id="PF01108"/>
    </source>
</evidence>
<evidence type="ECO:0000256" key="13">
    <source>
        <dbReference type="ARBA" id="ARBA00022989"/>
    </source>
</evidence>
<evidence type="ECO:0000256" key="1">
    <source>
        <dbReference type="ARBA" id="ARBA00004251"/>
    </source>
</evidence>
<dbReference type="GO" id="GO:0008269">
    <property type="term" value="F:JAK pathway signal transduction adaptor activity"/>
    <property type="evidence" value="ECO:0007669"/>
    <property type="project" value="Ensembl"/>
</dbReference>
<evidence type="ECO:0000256" key="17">
    <source>
        <dbReference type="ARBA" id="ARBA00023170"/>
    </source>
</evidence>
<evidence type="ECO:0000256" key="10">
    <source>
        <dbReference type="ARBA" id="ARBA00022737"/>
    </source>
</evidence>
<evidence type="ECO:0000256" key="21">
    <source>
        <dbReference type="ARBA" id="ARBA00032112"/>
    </source>
</evidence>
<evidence type="ECO:0000259" key="24">
    <source>
        <dbReference type="Pfam" id="PF09294"/>
    </source>
</evidence>
<accession>H0XCF1</accession>
<feature type="domain" description="Interferon/interleukin receptor" evidence="24">
    <location>
        <begin position="314"/>
        <end position="413"/>
    </location>
</feature>
<dbReference type="eggNOG" id="ENOG502RISU">
    <property type="taxonomic scope" value="Eukaryota"/>
</dbReference>
<evidence type="ECO:0000256" key="12">
    <source>
        <dbReference type="ARBA" id="ARBA00022843"/>
    </source>
</evidence>
<dbReference type="GO" id="GO:0005886">
    <property type="term" value="C:plasma membrane"/>
    <property type="evidence" value="ECO:0007669"/>
    <property type="project" value="UniProtKB-SubCell"/>
</dbReference>
<dbReference type="InterPro" id="IPR050650">
    <property type="entry name" value="Type-II_Cytokine-TF_Rcpt"/>
</dbReference>
<proteinExistence type="inferred from homology"/>
<reference evidence="25" key="2">
    <citation type="submission" date="2025-08" db="UniProtKB">
        <authorList>
            <consortium name="Ensembl"/>
        </authorList>
    </citation>
    <scope>IDENTIFICATION</scope>
</reference>
<dbReference type="Ensembl" id="ENSOGAT00000015036.2">
    <property type="protein sequence ID" value="ENSOGAP00000013457.2"/>
    <property type="gene ID" value="ENSOGAG00000015030.2"/>
</dbReference>
<evidence type="ECO:0000256" key="4">
    <source>
        <dbReference type="ARBA" id="ARBA00005399"/>
    </source>
</evidence>
<sequence>VIVAFIGGINLNCSQNLEVNIIDDNVTLKWNRRDESVRNTTFSADYEKPETDNWIRLPGCQHVTGTECSFSLPVLNVFKEIKFRVRAEQGITSSWCEVISITPFAKAQIGPPGVHLEAEDTAIIVKLSSPGTKDSIIWALEGSSFLYSLVIWKNSSSVERRTKNVYPRDTIYELSPETTYCLKVKAEILVLRKVGVYSPVYCINTTVENKIPRPENLDVSVKNQRYVLKWDHAFANVTFRVQWLQSAFAKRNPGSHLYQWKQITDCENITTTQCVFPQNLFLRGIYYLRVQASDGNNSSFWSEEKRFDIEIISIIHPPIINVKSTSDSLRIYMDAPQDSENEPVNQHVPLSYEIILWKNTSNAERKILENNRDFTIPHLQPLTVYCLKARAHLVDKKQNKSSIFSDAVCEKTKPGNSSKSWLIAGICLGLFALIAVVYFVKVLQKAITYVFFPSLKPSSNIDKFFFGAPVK</sequence>
<dbReference type="FunFam" id="2.60.40.10:FF:000842">
    <property type="entry name" value="Interferon receptor 1 isoform 4"/>
    <property type="match status" value="2"/>
</dbReference>
<evidence type="ECO:0000256" key="15">
    <source>
        <dbReference type="ARBA" id="ARBA00023139"/>
    </source>
</evidence>
<evidence type="ECO:0000256" key="14">
    <source>
        <dbReference type="ARBA" id="ARBA00023136"/>
    </source>
</evidence>
<dbReference type="Proteomes" id="UP000005225">
    <property type="component" value="Unassembled WGS sequence"/>
</dbReference>
<dbReference type="GO" id="GO:0005764">
    <property type="term" value="C:lysosome"/>
    <property type="evidence" value="ECO:0007669"/>
    <property type="project" value="UniProtKB-SubCell"/>
</dbReference>
<dbReference type="InterPro" id="IPR015373">
    <property type="entry name" value="Interferon/interleukin_rcp_dom"/>
</dbReference>
<dbReference type="PANTHER" id="PTHR20859:SF54">
    <property type="entry name" value="INTERFERON ALPHA_BETA RECEPTOR 1"/>
    <property type="match status" value="1"/>
</dbReference>
<dbReference type="FunFam" id="2.60.40.10:FF:001563">
    <property type="entry name" value="Interferon receptor 1 isoform 4"/>
    <property type="match status" value="1"/>
</dbReference>
<keyword evidence="16" id="KW-1015">Disulfide bond</keyword>
<dbReference type="HOGENOM" id="CLU_035134_0_0_1"/>
<evidence type="ECO:0000256" key="5">
    <source>
        <dbReference type="ARBA" id="ARBA00016784"/>
    </source>
</evidence>
<evidence type="ECO:0000256" key="6">
    <source>
        <dbReference type="ARBA" id="ARBA00022475"/>
    </source>
</evidence>
<dbReference type="FunCoup" id="H0XCF1">
    <property type="interactions" value="1368"/>
</dbReference>
<keyword evidence="6" id="KW-1003">Cell membrane</keyword>
<name>H0XCF1_OTOGA</name>
<evidence type="ECO:0000313" key="26">
    <source>
        <dbReference type="Proteomes" id="UP000005225"/>
    </source>
</evidence>
<protein>
    <recommendedName>
        <fullName evidence="5">Interferon alpha/beta receptor 1</fullName>
    </recommendedName>
    <alternativeName>
        <fullName evidence="21">Type I interferon receptor 1</fullName>
    </alternativeName>
</protein>
<dbReference type="GO" id="GO:0005770">
    <property type="term" value="C:late endosome"/>
    <property type="evidence" value="ECO:0007669"/>
    <property type="project" value="UniProtKB-SubCell"/>
</dbReference>
<dbReference type="InParanoid" id="H0XCF1"/>
<feature type="domain" description="Interferon/interleukin receptor" evidence="24">
    <location>
        <begin position="108"/>
        <end position="206"/>
    </location>
</feature>
<evidence type="ECO:0000256" key="2">
    <source>
        <dbReference type="ARBA" id="ARBA00004371"/>
    </source>
</evidence>
<dbReference type="GO" id="GO:0035458">
    <property type="term" value="P:cellular response to interferon-beta"/>
    <property type="evidence" value="ECO:0007669"/>
    <property type="project" value="Ensembl"/>
</dbReference>
<dbReference type="Gene3D" id="2.60.40.10">
    <property type="entry name" value="Immunoglobulins"/>
    <property type="match status" value="4"/>
</dbReference>
<dbReference type="EMBL" id="AAQR03132217">
    <property type="status" value="NOT_ANNOTATED_CDS"/>
    <property type="molecule type" value="Genomic_DNA"/>
</dbReference>
<dbReference type="GO" id="GO:1900182">
    <property type="term" value="P:positive regulation of protein localization to nucleus"/>
    <property type="evidence" value="ECO:0007669"/>
    <property type="project" value="Ensembl"/>
</dbReference>
<dbReference type="Pfam" id="PF09294">
    <property type="entry name" value="Interfer-bind"/>
    <property type="match status" value="2"/>
</dbReference>
<reference evidence="25" key="3">
    <citation type="submission" date="2025-09" db="UniProtKB">
        <authorList>
            <consortium name="Ensembl"/>
        </authorList>
    </citation>
    <scope>IDENTIFICATION</scope>
</reference>
<evidence type="ECO:0000256" key="19">
    <source>
        <dbReference type="ARBA" id="ARBA00023228"/>
    </source>
</evidence>
<evidence type="ECO:0000256" key="22">
    <source>
        <dbReference type="SAM" id="Phobius"/>
    </source>
</evidence>
<evidence type="ECO:0000256" key="16">
    <source>
        <dbReference type="ARBA" id="ARBA00023157"/>
    </source>
</evidence>
<keyword evidence="14 22" id="KW-0472">Membrane</keyword>
<dbReference type="InterPro" id="IPR003961">
    <property type="entry name" value="FN3_dom"/>
</dbReference>
<dbReference type="CDD" id="cd00063">
    <property type="entry name" value="FN3"/>
    <property type="match status" value="1"/>
</dbReference>
<keyword evidence="10" id="KW-0677">Repeat</keyword>
<dbReference type="FunFam" id="2.60.40.10:FF:001548">
    <property type="entry name" value="Interferon receptor 1 isoform 4"/>
    <property type="match status" value="1"/>
</dbReference>
<feature type="domain" description="Fibronectin type-III" evidence="23">
    <location>
        <begin position="11"/>
        <end position="93"/>
    </location>
</feature>
<feature type="transmembrane region" description="Helical" evidence="22">
    <location>
        <begin position="421"/>
        <end position="440"/>
    </location>
</feature>
<dbReference type="PANTHER" id="PTHR20859">
    <property type="entry name" value="INTERFERON/INTERLEUKIN RECEPTOR"/>
    <property type="match status" value="1"/>
</dbReference>
<evidence type="ECO:0000256" key="20">
    <source>
        <dbReference type="ARBA" id="ARBA00023288"/>
    </source>
</evidence>
<dbReference type="GO" id="GO:0009615">
    <property type="term" value="P:response to virus"/>
    <property type="evidence" value="ECO:0007669"/>
    <property type="project" value="UniProtKB-ARBA"/>
</dbReference>
<keyword evidence="20" id="KW-0449">Lipoprotein</keyword>
<keyword evidence="11" id="KW-0967">Endosome</keyword>
<comment type="subcellular location">
    <subcellularLocation>
        <location evidence="1">Cell membrane</location>
        <topology evidence="1">Single-pass type I membrane protein</topology>
    </subcellularLocation>
    <subcellularLocation>
        <location evidence="3">Late endosome</location>
    </subcellularLocation>
    <subcellularLocation>
        <location evidence="2">Lysosome</location>
    </subcellularLocation>
</comment>
<keyword evidence="15" id="KW-0564">Palmitate</keyword>
<keyword evidence="9" id="KW-0732">Signal</keyword>
<organism evidence="25 26">
    <name type="scientific">Otolemur garnettii</name>
    <name type="common">Small-eared galago</name>
    <name type="synonym">Garnett's greater bushbaby</name>
    <dbReference type="NCBI Taxonomy" id="30611"/>
    <lineage>
        <taxon>Eukaryota</taxon>
        <taxon>Metazoa</taxon>
        <taxon>Chordata</taxon>
        <taxon>Craniata</taxon>
        <taxon>Vertebrata</taxon>
        <taxon>Euteleostomi</taxon>
        <taxon>Mammalia</taxon>
        <taxon>Eutheria</taxon>
        <taxon>Euarchontoglires</taxon>
        <taxon>Primates</taxon>
        <taxon>Strepsirrhini</taxon>
        <taxon>Lorisiformes</taxon>
        <taxon>Galagidae</taxon>
        <taxon>Otolemur</taxon>
    </lineage>
</organism>
<dbReference type="EMBL" id="AAQR03132219">
    <property type="status" value="NOT_ANNOTATED_CDS"/>
    <property type="molecule type" value="Genomic_DNA"/>
</dbReference>
<dbReference type="GO" id="GO:0019955">
    <property type="term" value="F:cytokine binding"/>
    <property type="evidence" value="ECO:0007669"/>
    <property type="project" value="Ensembl"/>
</dbReference>
<dbReference type="InterPro" id="IPR036116">
    <property type="entry name" value="FN3_sf"/>
</dbReference>
<dbReference type="GO" id="GO:0004905">
    <property type="term" value="F:type I interferon receptor activity"/>
    <property type="evidence" value="ECO:0007669"/>
    <property type="project" value="Ensembl"/>
</dbReference>
<dbReference type="EMBL" id="AAQR03132220">
    <property type="status" value="NOT_ANNOTATED_CDS"/>
    <property type="molecule type" value="Genomic_DNA"/>
</dbReference>
<comment type="similarity">
    <text evidence="4">Belongs to the type II cytokine receptor family.</text>
</comment>
<dbReference type="STRING" id="30611.ENSOGAP00000013457"/>